<comment type="similarity">
    <text evidence="1">Belongs to the short-chain dehydrogenases/reductases (SDR) family.</text>
</comment>
<dbReference type="Proteomes" id="UP000076798">
    <property type="component" value="Unassembled WGS sequence"/>
</dbReference>
<organism evidence="4 5">
    <name type="scientific">Sistotremastrum suecicum HHB10207 ss-3</name>
    <dbReference type="NCBI Taxonomy" id="1314776"/>
    <lineage>
        <taxon>Eukaryota</taxon>
        <taxon>Fungi</taxon>
        <taxon>Dikarya</taxon>
        <taxon>Basidiomycota</taxon>
        <taxon>Agaricomycotina</taxon>
        <taxon>Agaricomycetes</taxon>
        <taxon>Sistotremastrales</taxon>
        <taxon>Sistotremastraceae</taxon>
        <taxon>Sistotremastrum</taxon>
    </lineage>
</organism>
<evidence type="ECO:0000313" key="5">
    <source>
        <dbReference type="Proteomes" id="UP000076798"/>
    </source>
</evidence>
<dbReference type="InterPro" id="IPR057571">
    <property type="entry name" value="SDR_PhqE-like"/>
</dbReference>
<proteinExistence type="inferred from homology"/>
<keyword evidence="5" id="KW-1185">Reference proteome</keyword>
<evidence type="ECO:0000313" key="4">
    <source>
        <dbReference type="EMBL" id="KZT37353.1"/>
    </source>
</evidence>
<reference evidence="4 5" key="1">
    <citation type="journal article" date="2016" name="Mol. Biol. Evol.">
        <title>Comparative Genomics of Early-Diverging Mushroom-Forming Fungi Provides Insights into the Origins of Lignocellulose Decay Capabilities.</title>
        <authorList>
            <person name="Nagy L.G."/>
            <person name="Riley R."/>
            <person name="Tritt A."/>
            <person name="Adam C."/>
            <person name="Daum C."/>
            <person name="Floudas D."/>
            <person name="Sun H."/>
            <person name="Yadav J.S."/>
            <person name="Pangilinan J."/>
            <person name="Larsson K.H."/>
            <person name="Matsuura K."/>
            <person name="Barry K."/>
            <person name="Labutti K."/>
            <person name="Kuo R."/>
            <person name="Ohm R.A."/>
            <person name="Bhattacharya S.S."/>
            <person name="Shirouzu T."/>
            <person name="Yoshinaga Y."/>
            <person name="Martin F.M."/>
            <person name="Grigoriev I.V."/>
            <person name="Hibbett D.S."/>
        </authorList>
    </citation>
    <scope>NUCLEOTIDE SEQUENCE [LARGE SCALE GENOMIC DNA]</scope>
    <source>
        <strain evidence="4 5">HHB10207 ss-3</strain>
    </source>
</reference>
<gene>
    <name evidence="4" type="ORF">SISSUDRAFT_868498</name>
</gene>
<dbReference type="GO" id="GO:0016491">
    <property type="term" value="F:oxidoreductase activity"/>
    <property type="evidence" value="ECO:0007669"/>
    <property type="project" value="UniProtKB-KW"/>
</dbReference>
<dbReference type="InterPro" id="IPR051122">
    <property type="entry name" value="SDR_DHRS6-like"/>
</dbReference>
<dbReference type="Gene3D" id="3.40.50.720">
    <property type="entry name" value="NAD(P)-binding Rossmann-like Domain"/>
    <property type="match status" value="1"/>
</dbReference>
<dbReference type="Pfam" id="PF23441">
    <property type="entry name" value="SDR"/>
    <property type="match status" value="1"/>
</dbReference>
<name>A0A166CE34_9AGAM</name>
<keyword evidence="3" id="KW-0560">Oxidoreductase</keyword>
<dbReference type="InterPro" id="IPR036291">
    <property type="entry name" value="NAD(P)-bd_dom_sf"/>
</dbReference>
<evidence type="ECO:0000256" key="1">
    <source>
        <dbReference type="ARBA" id="ARBA00006484"/>
    </source>
</evidence>
<dbReference type="EMBL" id="KV428085">
    <property type="protein sequence ID" value="KZT37353.1"/>
    <property type="molecule type" value="Genomic_DNA"/>
</dbReference>
<dbReference type="STRING" id="1314776.A0A166CE34"/>
<dbReference type="CDD" id="cd05233">
    <property type="entry name" value="SDR_c"/>
    <property type="match status" value="1"/>
</dbReference>
<dbReference type="SUPFAM" id="SSF51735">
    <property type="entry name" value="NAD(P)-binding Rossmann-fold domains"/>
    <property type="match status" value="1"/>
</dbReference>
<dbReference type="OrthoDB" id="294295at2759"/>
<accession>A0A166CE34</accession>
<dbReference type="PRINTS" id="PR00081">
    <property type="entry name" value="GDHRDH"/>
</dbReference>
<dbReference type="PANTHER" id="PTHR43477:SF1">
    <property type="entry name" value="DIHYDROANTICAPSIN 7-DEHYDROGENASE"/>
    <property type="match status" value="1"/>
</dbReference>
<dbReference type="InterPro" id="IPR002347">
    <property type="entry name" value="SDR_fam"/>
</dbReference>
<evidence type="ECO:0000256" key="2">
    <source>
        <dbReference type="ARBA" id="ARBA00022857"/>
    </source>
</evidence>
<dbReference type="PANTHER" id="PTHR43477">
    <property type="entry name" value="DIHYDROANTICAPSIN 7-DEHYDROGENASE"/>
    <property type="match status" value="1"/>
</dbReference>
<protein>
    <submittedName>
        <fullName evidence="4">NAD(P)-binding protein</fullName>
    </submittedName>
</protein>
<evidence type="ECO:0000256" key="3">
    <source>
        <dbReference type="ARBA" id="ARBA00023002"/>
    </source>
</evidence>
<dbReference type="AlphaFoldDB" id="A0A166CE34"/>
<keyword evidence="2" id="KW-0521">NADP</keyword>
<sequence length="247" mass="26026">MTSLRDQTILIIGGTSGIGFSVAEASLHQHAAHVIVASSTPEKVSKTVVRLTETTKNQSLSGKVTGKTLDVSNADEVKKFFAEIGEIDHVVVTSGDKLKLGFKGVDLETLKSALDVRFWAAALIAQQARIKRGGSITLTGGVASIKPPPGWPIVAGLAGAAESLVKGLAVDLAPVRVNLVAPGAVLTELWDSLPTDLREKLLQESADKLLVKRVGNPEEIADAYIFLMKCGFITGETLHINGGQTLV</sequence>